<comment type="caution">
    <text evidence="1">The sequence shown here is derived from an EMBL/GenBank/DDBJ whole genome shotgun (WGS) entry which is preliminary data.</text>
</comment>
<sequence length="77" mass="8845">MQGMSIASIFSNLFLYCIPLYPMLPHGKALWTTEQLQNLNKVVFSSFHFVLTFQEECCQHIIMCPQVLPQIEHSSKG</sequence>
<dbReference type="Proteomes" id="UP001266305">
    <property type="component" value="Unassembled WGS sequence"/>
</dbReference>
<accession>A0ABQ9WB64</accession>
<keyword evidence="2" id="KW-1185">Reference proteome</keyword>
<reference evidence="1 2" key="1">
    <citation type="submission" date="2023-05" db="EMBL/GenBank/DDBJ databases">
        <title>B98-5 Cell Line De Novo Hybrid Assembly: An Optical Mapping Approach.</title>
        <authorList>
            <person name="Kananen K."/>
            <person name="Auerbach J.A."/>
            <person name="Kautto E."/>
            <person name="Blachly J.S."/>
        </authorList>
    </citation>
    <scope>NUCLEOTIDE SEQUENCE [LARGE SCALE GENOMIC DNA]</scope>
    <source>
        <strain evidence="1">B95-8</strain>
        <tissue evidence="1">Cell line</tissue>
    </source>
</reference>
<dbReference type="EMBL" id="JASSZA010000001">
    <property type="protein sequence ID" value="KAK2118895.1"/>
    <property type="molecule type" value="Genomic_DNA"/>
</dbReference>
<organism evidence="1 2">
    <name type="scientific">Saguinus oedipus</name>
    <name type="common">Cotton-top tamarin</name>
    <name type="synonym">Oedipomidas oedipus</name>
    <dbReference type="NCBI Taxonomy" id="9490"/>
    <lineage>
        <taxon>Eukaryota</taxon>
        <taxon>Metazoa</taxon>
        <taxon>Chordata</taxon>
        <taxon>Craniata</taxon>
        <taxon>Vertebrata</taxon>
        <taxon>Euteleostomi</taxon>
        <taxon>Mammalia</taxon>
        <taxon>Eutheria</taxon>
        <taxon>Euarchontoglires</taxon>
        <taxon>Primates</taxon>
        <taxon>Haplorrhini</taxon>
        <taxon>Platyrrhini</taxon>
        <taxon>Cebidae</taxon>
        <taxon>Callitrichinae</taxon>
        <taxon>Saguinus</taxon>
    </lineage>
</organism>
<feature type="non-terminal residue" evidence="1">
    <location>
        <position position="77"/>
    </location>
</feature>
<name>A0ABQ9WB64_SAGOE</name>
<protein>
    <submittedName>
        <fullName evidence="1">Uncharacterized protein</fullName>
    </submittedName>
</protein>
<evidence type="ECO:0000313" key="2">
    <source>
        <dbReference type="Proteomes" id="UP001266305"/>
    </source>
</evidence>
<gene>
    <name evidence="1" type="ORF">P7K49_000281</name>
</gene>
<proteinExistence type="predicted"/>
<evidence type="ECO:0000313" key="1">
    <source>
        <dbReference type="EMBL" id="KAK2118895.1"/>
    </source>
</evidence>